<dbReference type="EMBL" id="OZ019903">
    <property type="protein sequence ID" value="CAK9196649.1"/>
    <property type="molecule type" value="Genomic_DNA"/>
</dbReference>
<keyword evidence="3" id="KW-1185">Reference proteome</keyword>
<gene>
    <name evidence="2" type="ORF">CSSPTR1EN2_LOCUS3579</name>
</gene>
<accession>A0ABP0THB2</accession>
<keyword evidence="1" id="KW-0732">Signal</keyword>
<feature type="chain" id="PRO_5045548256" evidence="1">
    <location>
        <begin position="22"/>
        <end position="111"/>
    </location>
</feature>
<sequence length="111" mass="12370">MSLARYVSCSLKLWLLTLSRAFSVFPLQCYVFLSSEHVADVPHDLMPGARVPYPVAFGYELGEKSSRDMTSMTSQARSIVTSFEDFGWTRASLKIGQLVIFRGTTCAIPLL</sequence>
<evidence type="ECO:0000256" key="1">
    <source>
        <dbReference type="SAM" id="SignalP"/>
    </source>
</evidence>
<organism evidence="2 3">
    <name type="scientific">Sphagnum troendelagicum</name>
    <dbReference type="NCBI Taxonomy" id="128251"/>
    <lineage>
        <taxon>Eukaryota</taxon>
        <taxon>Viridiplantae</taxon>
        <taxon>Streptophyta</taxon>
        <taxon>Embryophyta</taxon>
        <taxon>Bryophyta</taxon>
        <taxon>Sphagnophytina</taxon>
        <taxon>Sphagnopsida</taxon>
        <taxon>Sphagnales</taxon>
        <taxon>Sphagnaceae</taxon>
        <taxon>Sphagnum</taxon>
    </lineage>
</organism>
<evidence type="ECO:0000313" key="3">
    <source>
        <dbReference type="Proteomes" id="UP001497512"/>
    </source>
</evidence>
<feature type="signal peptide" evidence="1">
    <location>
        <begin position="1"/>
        <end position="21"/>
    </location>
</feature>
<evidence type="ECO:0000313" key="2">
    <source>
        <dbReference type="EMBL" id="CAK9196649.1"/>
    </source>
</evidence>
<dbReference type="Proteomes" id="UP001497512">
    <property type="component" value="Chromosome 11"/>
</dbReference>
<protein>
    <submittedName>
        <fullName evidence="2">Uncharacterized protein</fullName>
    </submittedName>
</protein>
<name>A0ABP0THB2_9BRYO</name>
<reference evidence="2" key="1">
    <citation type="submission" date="2024-02" db="EMBL/GenBank/DDBJ databases">
        <authorList>
            <consortium name="ELIXIR-Norway"/>
            <consortium name="Elixir Norway"/>
        </authorList>
    </citation>
    <scope>NUCLEOTIDE SEQUENCE</scope>
</reference>
<proteinExistence type="predicted"/>